<accession>A0A423P2B7</accession>
<dbReference type="InterPro" id="IPR000515">
    <property type="entry name" value="MetI-like"/>
</dbReference>
<evidence type="ECO:0000256" key="2">
    <source>
        <dbReference type="ARBA" id="ARBA00022448"/>
    </source>
</evidence>
<comment type="caution">
    <text evidence="10">The sequence shown here is derived from an EMBL/GenBank/DDBJ whole genome shotgun (WGS) entry which is preliminary data.</text>
</comment>
<name>A0A423P2B7_PSEFL</name>
<proteinExistence type="inferred from homology"/>
<dbReference type="Pfam" id="PF00528">
    <property type="entry name" value="BPD_transp_1"/>
    <property type="match status" value="2"/>
</dbReference>
<feature type="transmembrane region" description="Helical" evidence="8">
    <location>
        <begin position="406"/>
        <end position="425"/>
    </location>
</feature>
<dbReference type="Gene3D" id="1.10.3720.10">
    <property type="entry name" value="MetI-like"/>
    <property type="match status" value="2"/>
</dbReference>
<feature type="transmembrane region" description="Helical" evidence="8">
    <location>
        <begin position="138"/>
        <end position="158"/>
    </location>
</feature>
<dbReference type="GO" id="GO:0005886">
    <property type="term" value="C:plasma membrane"/>
    <property type="evidence" value="ECO:0007669"/>
    <property type="project" value="UniProtKB-SubCell"/>
</dbReference>
<feature type="transmembrane region" description="Helical" evidence="8">
    <location>
        <begin position="289"/>
        <end position="316"/>
    </location>
</feature>
<feature type="transmembrane region" description="Helical" evidence="8">
    <location>
        <begin position="370"/>
        <end position="394"/>
    </location>
</feature>
<evidence type="ECO:0000256" key="3">
    <source>
        <dbReference type="ARBA" id="ARBA00022475"/>
    </source>
</evidence>
<evidence type="ECO:0000256" key="4">
    <source>
        <dbReference type="ARBA" id="ARBA00022519"/>
    </source>
</evidence>
<feature type="transmembrane region" description="Helical" evidence="8">
    <location>
        <begin position="112"/>
        <end position="132"/>
    </location>
</feature>
<sequence length="532" mass="56463">MLPETLPAQVAAASSASLRLKPRALTGRGGSWVVALAVGVSLLSLLPIAFVLGVSWATGWATIEALVFRPRVAELLINTVLLVLITLPLCILLGTALAWLTERTNLPGRRLWSLLAVAPLAVPAFVHSYAWVSLIPSIHGLPAGVLVSVIAYFPFLYLPVAATLRRLDPAIEDVAESLGLKPWAVFFRVVLPQLRLAICGGALLVGLHLLAEYGLYAMIRFDTFTTAIFDQFKSTFNGPAANMLAGVLALCCLAMLTVESAARGKARYARVGSGSAREQRTVRLGRGSVILGLGLQGLTCLLALGVPLLTLSRWLIAGGWDVWGGDELVPALLQTLSFGVAGALLTSLAAIPIAWLSIRAPGKLQRLLEGCNYITSSLPGIVVALALVTVTIHFARPIYQTTVTVLLAYLLMFLPRALVSLRAGFAQAPVELENIAQSLGRSPLRALWLITLRLAAPGAAAGAALVFLAITNELTATLLLAPNGTRTLATGFWAMTSEIDYAAAAPYALLMVLLSLPLTAILYHQSRRTAGR</sequence>
<feature type="transmembrane region" description="Helical" evidence="8">
    <location>
        <begin position="501"/>
        <end position="523"/>
    </location>
</feature>
<evidence type="ECO:0000313" key="10">
    <source>
        <dbReference type="EMBL" id="ROO05866.1"/>
    </source>
</evidence>
<reference evidence="10 11" key="1">
    <citation type="submission" date="2016-10" db="EMBL/GenBank/DDBJ databases">
        <title>Comparative genome analysis of multiple Pseudomonas spp. focuses on biocontrol and plant growth promoting traits.</title>
        <authorList>
            <person name="Tao X.-Y."/>
            <person name="Taylor C.G."/>
        </authorList>
    </citation>
    <scope>NUCLEOTIDE SEQUENCE [LARGE SCALE GENOMIC DNA]</scope>
    <source>
        <strain evidence="10 11">36G2</strain>
    </source>
</reference>
<gene>
    <name evidence="10" type="ORF">BK673_18860</name>
</gene>
<dbReference type="Proteomes" id="UP000283619">
    <property type="component" value="Unassembled WGS sequence"/>
</dbReference>
<feature type="transmembrane region" description="Helical" evidence="8">
    <location>
        <begin position="446"/>
        <end position="470"/>
    </location>
</feature>
<keyword evidence="7 8" id="KW-0472">Membrane</keyword>
<evidence type="ECO:0000256" key="7">
    <source>
        <dbReference type="ARBA" id="ARBA00023136"/>
    </source>
</evidence>
<organism evidence="10 11">
    <name type="scientific">Pseudomonas fluorescens</name>
    <dbReference type="NCBI Taxonomy" id="294"/>
    <lineage>
        <taxon>Bacteria</taxon>
        <taxon>Pseudomonadati</taxon>
        <taxon>Pseudomonadota</taxon>
        <taxon>Gammaproteobacteria</taxon>
        <taxon>Pseudomonadales</taxon>
        <taxon>Pseudomonadaceae</taxon>
        <taxon>Pseudomonas</taxon>
    </lineage>
</organism>
<dbReference type="PANTHER" id="PTHR43357">
    <property type="entry name" value="INNER MEMBRANE ABC TRANSPORTER PERMEASE PROTEIN YDCV"/>
    <property type="match status" value="1"/>
</dbReference>
<dbReference type="PANTHER" id="PTHR43357:SF3">
    <property type="entry name" value="FE(3+)-TRANSPORT SYSTEM PERMEASE PROTEIN FBPB 2"/>
    <property type="match status" value="1"/>
</dbReference>
<dbReference type="RefSeq" id="WP_123594545.1">
    <property type="nucleotide sequence ID" value="NZ_MOBZ01000016.1"/>
</dbReference>
<dbReference type="InterPro" id="IPR035906">
    <property type="entry name" value="MetI-like_sf"/>
</dbReference>
<feature type="domain" description="ABC transmembrane type-1" evidence="9">
    <location>
        <begin position="76"/>
        <end position="259"/>
    </location>
</feature>
<keyword evidence="5 8" id="KW-0812">Transmembrane</keyword>
<evidence type="ECO:0000313" key="11">
    <source>
        <dbReference type="Proteomes" id="UP000283619"/>
    </source>
</evidence>
<keyword evidence="3" id="KW-1003">Cell membrane</keyword>
<keyword evidence="4" id="KW-0997">Cell inner membrane</keyword>
<feature type="transmembrane region" description="Helical" evidence="8">
    <location>
        <begin position="336"/>
        <end position="358"/>
    </location>
</feature>
<dbReference type="EMBL" id="MOBZ01000016">
    <property type="protein sequence ID" value="ROO05866.1"/>
    <property type="molecule type" value="Genomic_DNA"/>
</dbReference>
<comment type="subcellular location">
    <subcellularLocation>
        <location evidence="1">Cell inner membrane</location>
        <topology evidence="1">Multi-pass membrane protein</topology>
    </subcellularLocation>
    <subcellularLocation>
        <location evidence="8">Cell membrane</location>
        <topology evidence="8">Multi-pass membrane protein</topology>
    </subcellularLocation>
</comment>
<feature type="domain" description="ABC transmembrane type-1" evidence="9">
    <location>
        <begin position="332"/>
        <end position="522"/>
    </location>
</feature>
<comment type="similarity">
    <text evidence="8">Belongs to the binding-protein-dependent transport system permease family.</text>
</comment>
<dbReference type="PROSITE" id="PS50928">
    <property type="entry name" value="ABC_TM1"/>
    <property type="match status" value="2"/>
</dbReference>
<dbReference type="CDD" id="cd06261">
    <property type="entry name" value="TM_PBP2"/>
    <property type="match status" value="2"/>
</dbReference>
<feature type="transmembrane region" description="Helical" evidence="8">
    <location>
        <begin position="196"/>
        <end position="219"/>
    </location>
</feature>
<evidence type="ECO:0000256" key="8">
    <source>
        <dbReference type="RuleBase" id="RU363032"/>
    </source>
</evidence>
<keyword evidence="6 8" id="KW-1133">Transmembrane helix</keyword>
<feature type="transmembrane region" description="Helical" evidence="8">
    <location>
        <begin position="29"/>
        <end position="56"/>
    </location>
</feature>
<dbReference type="SUPFAM" id="SSF161098">
    <property type="entry name" value="MetI-like"/>
    <property type="match status" value="2"/>
</dbReference>
<protein>
    <submittedName>
        <fullName evidence="10">Iron ABC transporter permease</fullName>
    </submittedName>
</protein>
<feature type="transmembrane region" description="Helical" evidence="8">
    <location>
        <begin position="239"/>
        <end position="258"/>
    </location>
</feature>
<keyword evidence="2 8" id="KW-0813">Transport</keyword>
<feature type="transmembrane region" description="Helical" evidence="8">
    <location>
        <begin position="76"/>
        <end position="100"/>
    </location>
</feature>
<dbReference type="AlphaFoldDB" id="A0A423P2B7"/>
<evidence type="ECO:0000256" key="5">
    <source>
        <dbReference type="ARBA" id="ARBA00022692"/>
    </source>
</evidence>
<evidence type="ECO:0000256" key="1">
    <source>
        <dbReference type="ARBA" id="ARBA00004429"/>
    </source>
</evidence>
<evidence type="ECO:0000256" key="6">
    <source>
        <dbReference type="ARBA" id="ARBA00022989"/>
    </source>
</evidence>
<dbReference type="GO" id="GO:0055085">
    <property type="term" value="P:transmembrane transport"/>
    <property type="evidence" value="ECO:0007669"/>
    <property type="project" value="InterPro"/>
</dbReference>
<evidence type="ECO:0000259" key="9">
    <source>
        <dbReference type="PROSITE" id="PS50928"/>
    </source>
</evidence>